<reference evidence="1 2" key="1">
    <citation type="submission" date="2016-11" db="EMBL/GenBank/DDBJ databases">
        <title>Draft Genome Sequences of Nine Cyanobacterial Strains from Diverse Habitats.</title>
        <authorList>
            <person name="Zhu T."/>
            <person name="Hou S."/>
            <person name="Lu X."/>
            <person name="Hess W.R."/>
        </authorList>
    </citation>
    <scope>NUCLEOTIDE SEQUENCE [LARGE SCALE GENOMIC DNA]</scope>
    <source>
        <strain evidence="1 2">5.2 s.c.1</strain>
    </source>
</reference>
<dbReference type="Pfam" id="PF23856">
    <property type="entry name" value="DUF7219"/>
    <property type="match status" value="1"/>
</dbReference>
<evidence type="ECO:0000313" key="1">
    <source>
        <dbReference type="EMBL" id="OKH28685.1"/>
    </source>
</evidence>
<evidence type="ECO:0000313" key="2">
    <source>
        <dbReference type="Proteomes" id="UP000185984"/>
    </source>
</evidence>
<dbReference type="OrthoDB" id="426986at2"/>
<organism evidence="1 2">
    <name type="scientific">Chroogloeocystis siderophila 5.2 s.c.1</name>
    <dbReference type="NCBI Taxonomy" id="247279"/>
    <lineage>
        <taxon>Bacteria</taxon>
        <taxon>Bacillati</taxon>
        <taxon>Cyanobacteriota</taxon>
        <taxon>Cyanophyceae</taxon>
        <taxon>Oscillatoriophycideae</taxon>
        <taxon>Chroococcales</taxon>
        <taxon>Chroococcaceae</taxon>
        <taxon>Chroogloeocystis</taxon>
    </lineage>
</organism>
<protein>
    <submittedName>
        <fullName evidence="1">Uncharacterized protein</fullName>
    </submittedName>
</protein>
<dbReference type="STRING" id="247279.NIES1031_01855"/>
<accession>A0A1U7HYF9</accession>
<dbReference type="AlphaFoldDB" id="A0A1U7HYF9"/>
<dbReference type="RefSeq" id="WP_073547843.1">
    <property type="nucleotide sequence ID" value="NZ_CAWMVK010000012.1"/>
</dbReference>
<proteinExistence type="predicted"/>
<dbReference type="Proteomes" id="UP000185984">
    <property type="component" value="Unassembled WGS sequence"/>
</dbReference>
<comment type="caution">
    <text evidence="1">The sequence shown here is derived from an EMBL/GenBank/DDBJ whole genome shotgun (WGS) entry which is preliminary data.</text>
</comment>
<sequence>MNKFDFFYPRSRYRGEFIPEHIAFNLHLQYFAHQVSLLCGLQTNGKVAPSDAYHRLVELWQQFEEYTALNLGDLNSHQSTLDQIEIEEV</sequence>
<dbReference type="EMBL" id="MRCC01000002">
    <property type="protein sequence ID" value="OKH28685.1"/>
    <property type="molecule type" value="Genomic_DNA"/>
</dbReference>
<keyword evidence="2" id="KW-1185">Reference proteome</keyword>
<gene>
    <name evidence="1" type="ORF">NIES1031_01855</name>
</gene>
<name>A0A1U7HYF9_9CHRO</name>
<dbReference type="InterPro" id="IPR055643">
    <property type="entry name" value="DUF7219"/>
</dbReference>